<dbReference type="EMBL" id="AMLP01000155">
    <property type="protein sequence ID" value="ELS53781.1"/>
    <property type="molecule type" value="Genomic_DNA"/>
</dbReference>
<dbReference type="Proteomes" id="UP000011205">
    <property type="component" value="Unassembled WGS sequence"/>
</dbReference>
<dbReference type="PATRIC" id="fig|1160705.3.peg.5154"/>
<evidence type="ECO:0000256" key="1">
    <source>
        <dbReference type="SAM" id="MobiDB-lite"/>
    </source>
</evidence>
<gene>
    <name evidence="2" type="ORF">STVIR_5213</name>
</gene>
<evidence type="ECO:0000313" key="2">
    <source>
        <dbReference type="EMBL" id="ELS53781.1"/>
    </source>
</evidence>
<comment type="caution">
    <text evidence="2">The sequence shown here is derived from an EMBL/GenBank/DDBJ whole genome shotgun (WGS) entry which is preliminary data.</text>
</comment>
<feature type="compositionally biased region" description="Basic and acidic residues" evidence="1">
    <location>
        <begin position="1"/>
        <end position="20"/>
    </location>
</feature>
<proteinExistence type="predicted"/>
<evidence type="ECO:0000313" key="3">
    <source>
        <dbReference type="Proteomes" id="UP000011205"/>
    </source>
</evidence>
<reference evidence="2 3" key="1">
    <citation type="journal article" date="2013" name="Genome Announc.">
        <title>Draft Genome Sequence of Streptomyces viridochromogenes Strain Tu57, Producer of Avilamycin.</title>
        <authorList>
            <person name="Gruning B.A."/>
            <person name="Erxleben A."/>
            <person name="Hahnlein A."/>
            <person name="Gunther S."/>
        </authorList>
    </citation>
    <scope>NUCLEOTIDE SEQUENCE [LARGE SCALE GENOMIC DNA]</scope>
    <source>
        <strain evidence="2 3">Tue57</strain>
    </source>
</reference>
<feature type="compositionally biased region" description="Basic and acidic residues" evidence="1">
    <location>
        <begin position="38"/>
        <end position="53"/>
    </location>
</feature>
<dbReference type="AlphaFoldDB" id="L8P866"/>
<accession>L8P866</accession>
<feature type="region of interest" description="Disordered" evidence="1">
    <location>
        <begin position="1"/>
        <end position="61"/>
    </location>
</feature>
<sequence length="61" mass="7029">MRHQGRGDAEKSERDEERGIDVGIDQGPTQRHANVPRGRPDRHLALPSEREGQSFRSRHQM</sequence>
<protein>
    <submittedName>
        <fullName evidence="2">Uncharacterized protein</fullName>
    </submittedName>
</protein>
<name>L8P866_STRVR</name>
<organism evidence="2 3">
    <name type="scientific">Streptomyces viridochromogenes Tue57</name>
    <dbReference type="NCBI Taxonomy" id="1160705"/>
    <lineage>
        <taxon>Bacteria</taxon>
        <taxon>Bacillati</taxon>
        <taxon>Actinomycetota</taxon>
        <taxon>Actinomycetes</taxon>
        <taxon>Kitasatosporales</taxon>
        <taxon>Streptomycetaceae</taxon>
        <taxon>Streptomyces</taxon>
    </lineage>
</organism>